<feature type="chain" id="PRO_5011564368" description="DUF4124 domain-containing protein" evidence="1">
    <location>
        <begin position="23"/>
        <end position="172"/>
    </location>
</feature>
<gene>
    <name evidence="3" type="ORF">SAMN04488051_101493</name>
</gene>
<feature type="domain" description="DUF4124" evidence="2">
    <location>
        <begin position="12"/>
        <end position="53"/>
    </location>
</feature>
<evidence type="ECO:0000313" key="4">
    <source>
        <dbReference type="Proteomes" id="UP000198773"/>
    </source>
</evidence>
<dbReference type="Pfam" id="PF13511">
    <property type="entry name" value="DUF4124"/>
    <property type="match status" value="1"/>
</dbReference>
<feature type="signal peptide" evidence="1">
    <location>
        <begin position="1"/>
        <end position="22"/>
    </location>
</feature>
<keyword evidence="1" id="KW-0732">Signal</keyword>
<protein>
    <recommendedName>
        <fullName evidence="2">DUF4124 domain-containing protein</fullName>
    </recommendedName>
</protein>
<organism evidence="3 4">
    <name type="scientific">Alkalimonas amylolytica</name>
    <dbReference type="NCBI Taxonomy" id="152573"/>
    <lineage>
        <taxon>Bacteria</taxon>
        <taxon>Pseudomonadati</taxon>
        <taxon>Pseudomonadota</taxon>
        <taxon>Gammaproteobacteria</taxon>
        <taxon>Alkalimonas</taxon>
    </lineage>
</organism>
<dbReference type="STRING" id="152573.SAMN04488051_101493"/>
<dbReference type="AlphaFoldDB" id="A0A1H3Y0R0"/>
<evidence type="ECO:0000259" key="2">
    <source>
        <dbReference type="Pfam" id="PF13511"/>
    </source>
</evidence>
<accession>A0A1H3Y0R0</accession>
<sequence>MITRLLTFVVLLLLCFPMPADASGKVYVWRDANGVLVFSDSPKPGAEEVNLTTRVNLMEASEPFRSQQQEKPIPFTIEITNPEQEATIRDNTGTVHITGRVLPRFTRGFQVALKVNGNRYGAPQTSTTFVLRDQDRGEYQLQMELLDQNGKQIALSEIITFYLHRATVISPR</sequence>
<keyword evidence="4" id="KW-1185">Reference proteome</keyword>
<dbReference type="InterPro" id="IPR025392">
    <property type="entry name" value="DUF4124"/>
</dbReference>
<evidence type="ECO:0000256" key="1">
    <source>
        <dbReference type="SAM" id="SignalP"/>
    </source>
</evidence>
<evidence type="ECO:0000313" key="3">
    <source>
        <dbReference type="EMBL" id="SEA05196.1"/>
    </source>
</evidence>
<dbReference type="EMBL" id="FNRM01000001">
    <property type="protein sequence ID" value="SEA05196.1"/>
    <property type="molecule type" value="Genomic_DNA"/>
</dbReference>
<dbReference type="Proteomes" id="UP000198773">
    <property type="component" value="Unassembled WGS sequence"/>
</dbReference>
<proteinExistence type="predicted"/>
<name>A0A1H3Y0R0_ALKAM</name>
<reference evidence="3 4" key="1">
    <citation type="submission" date="2016-10" db="EMBL/GenBank/DDBJ databases">
        <authorList>
            <person name="de Groot N.N."/>
        </authorList>
    </citation>
    <scope>NUCLEOTIDE SEQUENCE [LARGE SCALE GENOMIC DNA]</scope>
    <source>
        <strain evidence="3 4">CGMCC 1.3430</strain>
    </source>
</reference>